<organism evidence="2 3">
    <name type="scientific">Fimbriiglobus ruber</name>
    <dbReference type="NCBI Taxonomy" id="1908690"/>
    <lineage>
        <taxon>Bacteria</taxon>
        <taxon>Pseudomonadati</taxon>
        <taxon>Planctomycetota</taxon>
        <taxon>Planctomycetia</taxon>
        <taxon>Gemmatales</taxon>
        <taxon>Gemmataceae</taxon>
        <taxon>Fimbriiglobus</taxon>
    </lineage>
</organism>
<evidence type="ECO:0000256" key="1">
    <source>
        <dbReference type="SAM" id="MobiDB-lite"/>
    </source>
</evidence>
<reference evidence="3" key="1">
    <citation type="submission" date="2017-06" db="EMBL/GenBank/DDBJ databases">
        <title>Genome analysis of Fimbriiglobus ruber SP5, the first member of the order Planctomycetales with confirmed chitinolytic capability.</title>
        <authorList>
            <person name="Ravin N.V."/>
            <person name="Rakitin A.L."/>
            <person name="Ivanova A.A."/>
            <person name="Beletsky A.V."/>
            <person name="Kulichevskaya I.S."/>
            <person name="Mardanov A.V."/>
            <person name="Dedysh S.N."/>
        </authorList>
    </citation>
    <scope>NUCLEOTIDE SEQUENCE [LARGE SCALE GENOMIC DNA]</scope>
    <source>
        <strain evidence="3">SP5</strain>
    </source>
</reference>
<proteinExistence type="predicted"/>
<evidence type="ECO:0000313" key="2">
    <source>
        <dbReference type="EMBL" id="OWK37688.1"/>
    </source>
</evidence>
<comment type="caution">
    <text evidence="2">The sequence shown here is derived from an EMBL/GenBank/DDBJ whole genome shotgun (WGS) entry which is preliminary data.</text>
</comment>
<dbReference type="Proteomes" id="UP000214646">
    <property type="component" value="Unassembled WGS sequence"/>
</dbReference>
<dbReference type="AlphaFoldDB" id="A0A225DGM9"/>
<protein>
    <submittedName>
        <fullName evidence="2">Uncharacterized protein</fullName>
    </submittedName>
</protein>
<name>A0A225DGM9_9BACT</name>
<feature type="region of interest" description="Disordered" evidence="1">
    <location>
        <begin position="1"/>
        <end position="20"/>
    </location>
</feature>
<dbReference type="EMBL" id="NIDE01000014">
    <property type="protein sequence ID" value="OWK37688.1"/>
    <property type="molecule type" value="Genomic_DNA"/>
</dbReference>
<keyword evidence="3" id="KW-1185">Reference proteome</keyword>
<accession>A0A225DGM9</accession>
<evidence type="ECO:0000313" key="3">
    <source>
        <dbReference type="Proteomes" id="UP000214646"/>
    </source>
</evidence>
<sequence>MPALAPAGAVAQAGGGKPAVAGEPAVERKIIYNGAIEVVVKELDVARKEVERIIQGLSLFHLVESTWAG</sequence>
<gene>
    <name evidence="2" type="ORF">FRUB_06808</name>
</gene>